<feature type="active site" description="For glutaminase activity" evidence="7">
    <location>
        <position position="127"/>
    </location>
</feature>
<dbReference type="Pfam" id="PF02540">
    <property type="entry name" value="NAD_synthase"/>
    <property type="match status" value="1"/>
</dbReference>
<dbReference type="PIRSF" id="PIRSF006630">
    <property type="entry name" value="NADS_GAT"/>
    <property type="match status" value="1"/>
</dbReference>
<dbReference type="SUPFAM" id="SSF56317">
    <property type="entry name" value="Carbon-nitrogen hydrolase"/>
    <property type="match status" value="1"/>
</dbReference>
<feature type="binding site" evidence="7">
    <location>
        <position position="463"/>
    </location>
    <ligand>
        <name>deamido-NAD(+)</name>
        <dbReference type="ChEBI" id="CHEBI:58437"/>
        <note>ligand shared between two neighboring subunits</note>
    </ligand>
</feature>
<feature type="binding site" evidence="7">
    <location>
        <position position="643"/>
    </location>
    <ligand>
        <name>deamido-NAD(+)</name>
        <dbReference type="ChEBI" id="CHEBI:58437"/>
        <note>ligand shared between two neighboring subunits</note>
    </ligand>
</feature>
<evidence type="ECO:0000256" key="1">
    <source>
        <dbReference type="ARBA" id="ARBA00005188"/>
    </source>
</evidence>
<feature type="binding site" evidence="7">
    <location>
        <begin position="497"/>
        <end position="500"/>
    </location>
    <ligand>
        <name>deamido-NAD(+)</name>
        <dbReference type="ChEBI" id="CHEBI:58437"/>
        <note>ligand shared between two neighboring subunits</note>
    </ligand>
</feature>
<comment type="catalytic activity">
    <reaction evidence="7 8">
        <text>deamido-NAD(+) + L-glutamine + ATP + H2O = L-glutamate + AMP + diphosphate + NAD(+) + H(+)</text>
        <dbReference type="Rhea" id="RHEA:24384"/>
        <dbReference type="ChEBI" id="CHEBI:15377"/>
        <dbReference type="ChEBI" id="CHEBI:15378"/>
        <dbReference type="ChEBI" id="CHEBI:29985"/>
        <dbReference type="ChEBI" id="CHEBI:30616"/>
        <dbReference type="ChEBI" id="CHEBI:33019"/>
        <dbReference type="ChEBI" id="CHEBI:57540"/>
        <dbReference type="ChEBI" id="CHEBI:58359"/>
        <dbReference type="ChEBI" id="CHEBI:58437"/>
        <dbReference type="ChEBI" id="CHEBI:456215"/>
        <dbReference type="EC" id="6.3.5.1"/>
    </reaction>
</comment>
<dbReference type="Proteomes" id="UP000516349">
    <property type="component" value="Chromosome"/>
</dbReference>
<feature type="binding site" evidence="7">
    <location>
        <begin position="373"/>
        <end position="380"/>
    </location>
    <ligand>
        <name>ATP</name>
        <dbReference type="ChEBI" id="CHEBI:30616"/>
    </ligand>
</feature>
<dbReference type="FunFam" id="1.10.10.1140:FF:000001">
    <property type="entry name" value="Glutamine-dependent NAD(+) synthetase"/>
    <property type="match status" value="1"/>
</dbReference>
<dbReference type="InterPro" id="IPR041856">
    <property type="entry name" value="NAD+_synth_C"/>
</dbReference>
<accession>A0A7H1NQ77</accession>
<dbReference type="Gene3D" id="3.40.50.620">
    <property type="entry name" value="HUPs"/>
    <property type="match status" value="1"/>
</dbReference>
<evidence type="ECO:0000256" key="6">
    <source>
        <dbReference type="ARBA" id="ARBA00023027"/>
    </source>
</evidence>
<dbReference type="EC" id="6.3.5.1" evidence="7 8"/>
<dbReference type="InterPro" id="IPR022310">
    <property type="entry name" value="NAD/GMP_synthase"/>
</dbReference>
<evidence type="ECO:0000259" key="10">
    <source>
        <dbReference type="PROSITE" id="PS50263"/>
    </source>
</evidence>
<dbReference type="GO" id="GO:0008795">
    <property type="term" value="F:NAD+ synthase activity"/>
    <property type="evidence" value="ECO:0007669"/>
    <property type="project" value="UniProtKB-UniRule"/>
</dbReference>
<keyword evidence="5 7" id="KW-0067">ATP-binding</keyword>
<dbReference type="HAMAP" id="MF_02090">
    <property type="entry name" value="NadE_glutamine_dep"/>
    <property type="match status" value="1"/>
</dbReference>
<dbReference type="UniPathway" id="UPA00253">
    <property type="reaction ID" value="UER00334"/>
</dbReference>
<feature type="active site" description="Nucleophile; for glutaminase activity" evidence="7">
    <location>
        <position position="183"/>
    </location>
</feature>
<feature type="binding site" evidence="7">
    <location>
        <position position="216"/>
    </location>
    <ligand>
        <name>L-glutamine</name>
        <dbReference type="ChEBI" id="CHEBI:58359"/>
    </ligand>
</feature>
<dbReference type="PROSITE" id="PS50263">
    <property type="entry name" value="CN_HYDROLASE"/>
    <property type="match status" value="1"/>
</dbReference>
<dbReference type="NCBIfam" id="TIGR00552">
    <property type="entry name" value="nadE"/>
    <property type="match status" value="1"/>
</dbReference>
<dbReference type="CDD" id="cd07570">
    <property type="entry name" value="GAT_Gln-NAD-synth"/>
    <property type="match status" value="1"/>
</dbReference>
<dbReference type="KEGG" id="ebla:JGUZn3_06950"/>
<evidence type="ECO:0000313" key="12">
    <source>
        <dbReference type="Proteomes" id="UP000516349"/>
    </source>
</evidence>
<evidence type="ECO:0000256" key="3">
    <source>
        <dbReference type="ARBA" id="ARBA00022598"/>
    </source>
</evidence>
<dbReference type="SUPFAM" id="SSF52402">
    <property type="entry name" value="Adenine nucleotide alpha hydrolases-like"/>
    <property type="match status" value="1"/>
</dbReference>
<dbReference type="InterPro" id="IPR003694">
    <property type="entry name" value="NAD_synthase"/>
</dbReference>
<gene>
    <name evidence="7 11" type="primary">nadE</name>
    <name evidence="11" type="ORF">JGUZn3_06950</name>
</gene>
<dbReference type="Gene3D" id="3.60.110.10">
    <property type="entry name" value="Carbon-nitrogen hydrolase"/>
    <property type="match status" value="1"/>
</dbReference>
<dbReference type="InterPro" id="IPR014445">
    <property type="entry name" value="Gln-dep_NAD_synthase"/>
</dbReference>
<feature type="domain" description="CN hydrolase" evidence="10">
    <location>
        <begin position="18"/>
        <end position="283"/>
    </location>
</feature>
<protein>
    <recommendedName>
        <fullName evidence="7 8">Glutamine-dependent NAD(+) synthetase</fullName>
        <ecNumber evidence="7 8">6.3.5.1</ecNumber>
    </recommendedName>
    <alternativeName>
        <fullName evidence="7 8">NAD(+) synthase [glutamine-hydrolyzing]</fullName>
    </alternativeName>
</protein>
<dbReference type="GO" id="GO:0005737">
    <property type="term" value="C:cytoplasm"/>
    <property type="evidence" value="ECO:0007669"/>
    <property type="project" value="InterPro"/>
</dbReference>
<feature type="active site" description="Proton acceptor; for glutaminase activity" evidence="7">
    <location>
        <position position="58"/>
    </location>
</feature>
<dbReference type="GO" id="GO:0003952">
    <property type="term" value="F:NAD+ synthase (glutamine-hydrolyzing) activity"/>
    <property type="evidence" value="ECO:0007669"/>
    <property type="project" value="UniProtKB-UniRule"/>
</dbReference>
<organism evidence="11 12">
    <name type="scientific">Entomobacter blattae</name>
    <dbReference type="NCBI Taxonomy" id="2762277"/>
    <lineage>
        <taxon>Bacteria</taxon>
        <taxon>Pseudomonadati</taxon>
        <taxon>Pseudomonadota</taxon>
        <taxon>Alphaproteobacteria</taxon>
        <taxon>Acetobacterales</taxon>
        <taxon>Acetobacteraceae</taxon>
        <taxon>Entomobacter</taxon>
    </lineage>
</organism>
<dbReference type="CDD" id="cd00553">
    <property type="entry name" value="NAD_synthase"/>
    <property type="match status" value="1"/>
</dbReference>
<evidence type="ECO:0000256" key="7">
    <source>
        <dbReference type="HAMAP-Rule" id="MF_02090"/>
    </source>
</evidence>
<dbReference type="InterPro" id="IPR003010">
    <property type="entry name" value="C-N_Hydrolase"/>
</dbReference>
<dbReference type="Pfam" id="PF00795">
    <property type="entry name" value="CN_hydrolase"/>
    <property type="match status" value="1"/>
</dbReference>
<dbReference type="AlphaFoldDB" id="A0A7H1NQ77"/>
<keyword evidence="4 7" id="KW-0547">Nucleotide-binding</keyword>
<evidence type="ECO:0000256" key="5">
    <source>
        <dbReference type="ARBA" id="ARBA00022840"/>
    </source>
</evidence>
<dbReference type="EMBL" id="CP060244">
    <property type="protein sequence ID" value="QNT77937.1"/>
    <property type="molecule type" value="Genomic_DNA"/>
</dbReference>
<dbReference type="PANTHER" id="PTHR23090:SF9">
    <property type="entry name" value="GLUTAMINE-DEPENDENT NAD(+) SYNTHETASE"/>
    <property type="match status" value="1"/>
</dbReference>
<comment type="similarity">
    <text evidence="9">Belongs to the NAD synthetase family.</text>
</comment>
<comment type="function">
    <text evidence="7">Catalyzes the ATP-dependent amidation of deamido-NAD to form NAD. Uses L-glutamine as a nitrogen source.</text>
</comment>
<keyword evidence="12" id="KW-1185">Reference proteome</keyword>
<reference evidence="11 12" key="1">
    <citation type="submission" date="2020-08" db="EMBL/GenBank/DDBJ databases">
        <title>Complete genome sequence of Entomobacter blattae G55GP.</title>
        <authorList>
            <person name="Poehlein A."/>
            <person name="Guzman J."/>
            <person name="Daniel R."/>
            <person name="Vilcinskas A."/>
        </authorList>
    </citation>
    <scope>NUCLEOTIDE SEQUENCE [LARGE SCALE GENOMIC DNA]</scope>
    <source>
        <strain evidence="11 12">G55GP</strain>
    </source>
</reference>
<feature type="binding site" evidence="7">
    <location>
        <position position="492"/>
    </location>
    <ligand>
        <name>deamido-NAD(+)</name>
        <dbReference type="ChEBI" id="CHEBI:58437"/>
        <note>ligand shared between two neighboring subunits</note>
    </ligand>
</feature>
<evidence type="ECO:0000256" key="9">
    <source>
        <dbReference type="RuleBase" id="RU003811"/>
    </source>
</evidence>
<feature type="binding site" evidence="7">
    <location>
        <position position="133"/>
    </location>
    <ligand>
        <name>L-glutamine</name>
        <dbReference type="ChEBI" id="CHEBI:58359"/>
    </ligand>
</feature>
<feature type="binding site" evidence="7">
    <location>
        <position position="487"/>
    </location>
    <ligand>
        <name>ATP</name>
        <dbReference type="ChEBI" id="CHEBI:30616"/>
    </ligand>
</feature>
<proteinExistence type="inferred from homology"/>
<feature type="binding site" evidence="7">
    <location>
        <position position="210"/>
    </location>
    <ligand>
        <name>L-glutamine</name>
        <dbReference type="ChEBI" id="CHEBI:58359"/>
    </ligand>
</feature>
<evidence type="ECO:0000256" key="8">
    <source>
        <dbReference type="PIRNR" id="PIRNR006630"/>
    </source>
</evidence>
<evidence type="ECO:0000256" key="2">
    <source>
        <dbReference type="ARBA" id="ARBA00007145"/>
    </source>
</evidence>
<dbReference type="RefSeq" id="WP_203414328.1">
    <property type="nucleotide sequence ID" value="NZ_CP060244.1"/>
</dbReference>
<keyword evidence="6 7" id="KW-0520">NAD</keyword>
<dbReference type="GO" id="GO:0005524">
    <property type="term" value="F:ATP binding"/>
    <property type="evidence" value="ECO:0007669"/>
    <property type="project" value="UniProtKB-UniRule"/>
</dbReference>
<evidence type="ECO:0000313" key="11">
    <source>
        <dbReference type="EMBL" id="QNT77937.1"/>
    </source>
</evidence>
<dbReference type="PANTHER" id="PTHR23090">
    <property type="entry name" value="NH 3 /GLUTAMINE-DEPENDENT NAD + SYNTHETASE"/>
    <property type="match status" value="1"/>
</dbReference>
<dbReference type="GO" id="GO:0009435">
    <property type="term" value="P:NAD+ biosynthetic process"/>
    <property type="evidence" value="ECO:0007669"/>
    <property type="project" value="UniProtKB-UniRule"/>
</dbReference>
<evidence type="ECO:0000256" key="4">
    <source>
        <dbReference type="ARBA" id="ARBA00022741"/>
    </source>
</evidence>
<dbReference type="NCBIfam" id="NF002730">
    <property type="entry name" value="PRK02628.1"/>
    <property type="match status" value="1"/>
</dbReference>
<sequence length="688" mass="75795">MNGRNVKKFNSLYNHGFVRVAACTPVIALAAPAENAVHIVEQLNVAQKEGVALCVFPELVVSGYSIEDLLFQEPLLKGVEEALETIRQATVDLTPVCVVGAPLRYGVGLYNCAVVLHRGRILGVVPKSFLPNYREFYEGRHFATGVGIKKASVRINHQEVPFGIDLLFQADDVPDMVLGIEICEDLWVPISPGTLSALAGATVIANPSASNITVAKAEVRDMLCRSQSLKNICAYVYSAAGAGESTTDVAWDGQATIFEYGTKLASGTRFPTQPSMVMADIDLGLLQQERRQMVTFDHNRIAHAVAYEDFRTISFTLSPEYKDFGLKRAVPRFPFVPNEAARLEQDCYEAYTIQVEALIQRLKNSGARTMVIGVSGGLDSTQALLVMAQAADRLGWDRQQIKAYTMPGFGTSTGTLENAQALMASLQVSADILDIRPTAELMLKEIKHPYAEGKPVYDITFENVQAGLRTDYLFRLANQFNGLVIGTGDLSELALGWCTYGVGDQMSHYAVNAGLPKTLIQHLIRWVVSSQDFPQDVGRVLLSILETEISPELLPIGGDQPLQSTEEKIGPYALQDFNLFYTLRYGFSPSKIAFLAQIAWHDKTQGDWPSGYPDAKKIEYDLATIRQWLVVFVRRFFGFSQFKRSALPNGPKIIAGGALSPRGDWRAPSDGNARIWLAEIERNIPTNQ</sequence>
<name>A0A7H1NQ77_9PROT</name>
<keyword evidence="3 7" id="KW-0436">Ligase</keyword>
<comment type="pathway">
    <text evidence="1 7 8">Cofactor biosynthesis; NAD(+) biosynthesis; NAD(+) from deamido-NAD(+) (L-Gln route): step 1/1.</text>
</comment>
<dbReference type="GO" id="GO:0004359">
    <property type="term" value="F:glutaminase activity"/>
    <property type="evidence" value="ECO:0007669"/>
    <property type="project" value="InterPro"/>
</dbReference>
<dbReference type="Gene3D" id="1.10.10.1140">
    <property type="entry name" value="Glutamine-dependent NAD+ synthetase, C-terminal domain"/>
    <property type="match status" value="1"/>
</dbReference>
<comment type="similarity">
    <text evidence="2 7 8">In the C-terminal section; belongs to the NAD synthetase family.</text>
</comment>
<dbReference type="InterPro" id="IPR014729">
    <property type="entry name" value="Rossmann-like_a/b/a_fold"/>
</dbReference>
<dbReference type="InterPro" id="IPR036526">
    <property type="entry name" value="C-N_Hydrolase_sf"/>
</dbReference>
<dbReference type="FunFam" id="3.40.50.620:FF:000155">
    <property type="entry name" value="Glutamine-dependent NAD(+) synthetase"/>
    <property type="match status" value="1"/>
</dbReference>